<dbReference type="EMBL" id="LGRX02014633">
    <property type="protein sequence ID" value="KAK3264311.1"/>
    <property type="molecule type" value="Genomic_DNA"/>
</dbReference>
<evidence type="ECO:0000256" key="9">
    <source>
        <dbReference type="SAM" id="MobiDB-lite"/>
    </source>
</evidence>
<evidence type="ECO:0000256" key="2">
    <source>
        <dbReference type="ARBA" id="ARBA00004574"/>
    </source>
</evidence>
<keyword evidence="7" id="KW-0539">Nucleus</keyword>
<dbReference type="SUPFAM" id="SSF50249">
    <property type="entry name" value="Nucleic acid-binding proteins"/>
    <property type="match status" value="1"/>
</dbReference>
<keyword evidence="11" id="KW-1185">Reference proteome</keyword>
<dbReference type="InterPro" id="IPR040260">
    <property type="entry name" value="RFA2-like"/>
</dbReference>
<organism evidence="10 11">
    <name type="scientific">Cymbomonas tetramitiformis</name>
    <dbReference type="NCBI Taxonomy" id="36881"/>
    <lineage>
        <taxon>Eukaryota</taxon>
        <taxon>Viridiplantae</taxon>
        <taxon>Chlorophyta</taxon>
        <taxon>Pyramimonadophyceae</taxon>
        <taxon>Pyramimonadales</taxon>
        <taxon>Pyramimonadaceae</taxon>
        <taxon>Cymbomonas</taxon>
    </lineage>
</organism>
<evidence type="ECO:0000256" key="4">
    <source>
        <dbReference type="ARBA" id="ARBA00022454"/>
    </source>
</evidence>
<evidence type="ECO:0000256" key="8">
    <source>
        <dbReference type="ARBA" id="ARBA00030039"/>
    </source>
</evidence>
<reference evidence="10 11" key="1">
    <citation type="journal article" date="2015" name="Genome Biol. Evol.">
        <title>Comparative Genomics of a Bacterivorous Green Alga Reveals Evolutionary Causalities and Consequences of Phago-Mixotrophic Mode of Nutrition.</title>
        <authorList>
            <person name="Burns J.A."/>
            <person name="Paasch A."/>
            <person name="Narechania A."/>
            <person name="Kim E."/>
        </authorList>
    </citation>
    <scope>NUCLEOTIDE SEQUENCE [LARGE SCALE GENOMIC DNA]</scope>
    <source>
        <strain evidence="10 11">PLY_AMNH</strain>
    </source>
</reference>
<evidence type="ECO:0000256" key="3">
    <source>
        <dbReference type="ARBA" id="ARBA00017411"/>
    </source>
</evidence>
<proteinExistence type="predicted"/>
<dbReference type="PANTHER" id="PTHR13989">
    <property type="entry name" value="REPLICATION PROTEIN A-RELATED"/>
    <property type="match status" value="1"/>
</dbReference>
<evidence type="ECO:0000256" key="1">
    <source>
        <dbReference type="ARBA" id="ARBA00004123"/>
    </source>
</evidence>
<dbReference type="GO" id="GO:0000781">
    <property type="term" value="C:chromosome, telomeric region"/>
    <property type="evidence" value="ECO:0007669"/>
    <property type="project" value="UniProtKB-SubCell"/>
</dbReference>
<name>A0AAE0FQR3_9CHLO</name>
<evidence type="ECO:0000313" key="10">
    <source>
        <dbReference type="EMBL" id="KAK3264311.1"/>
    </source>
</evidence>
<keyword evidence="4" id="KW-0158">Chromosome</keyword>
<comment type="subcellular location">
    <subcellularLocation>
        <location evidence="2">Chromosome</location>
        <location evidence="2">Telomere</location>
    </subcellularLocation>
    <subcellularLocation>
        <location evidence="1">Nucleus</location>
    </subcellularLocation>
</comment>
<gene>
    <name evidence="10" type="ORF">CYMTET_26942</name>
</gene>
<dbReference type="AlphaFoldDB" id="A0AAE0FQR3"/>
<dbReference type="GO" id="GO:0005634">
    <property type="term" value="C:nucleus"/>
    <property type="evidence" value="ECO:0007669"/>
    <property type="project" value="UniProtKB-SubCell"/>
</dbReference>
<keyword evidence="5" id="KW-0779">Telomere</keyword>
<evidence type="ECO:0000256" key="5">
    <source>
        <dbReference type="ARBA" id="ARBA00022895"/>
    </source>
</evidence>
<feature type="compositionally biased region" description="Polar residues" evidence="9">
    <location>
        <begin position="234"/>
        <end position="250"/>
    </location>
</feature>
<dbReference type="PANTHER" id="PTHR13989:SF33">
    <property type="entry name" value="CST COMPLEX SUBUNIT STN1"/>
    <property type="match status" value="1"/>
</dbReference>
<dbReference type="Gene3D" id="2.40.50.140">
    <property type="entry name" value="Nucleic acid-binding proteins"/>
    <property type="match status" value="1"/>
</dbReference>
<sequence length="391" mass="43373">MQLDLVDGGAPSVPRTHIRVFARDCNRLMQASAADTGIFLLHNTVPLRRVEIMGICVEHETKANGLVRFTVDDGTGCVPCQLWPQVQLHLQLQRREDAPATLCCDPQLTGAAARLTAAEHANIAALELGALVRVQGRPAIWEQRVQVNVDSYQREHDANSEALFWLDALHAAQCRPLPNVALQSVEEDPSRRQRREQEARQQAIEDRLLGHLQREAQRGQAQAPWSDLQRACNDASSQGAPASELGTSSVSPAEDHMLEVKAALRQLVWRGEIFLADVAADAYALLTDELLRPWVLACLDECCKGSRGAGAWRAAAAETEGPTVFDVAAAMNRHHARSGQVRHERIAVVLDYLLQHIMCKQLPTQSGRIYGQQLKEGKIYTLGPNQYRRMY</sequence>
<evidence type="ECO:0000256" key="6">
    <source>
        <dbReference type="ARBA" id="ARBA00023125"/>
    </source>
</evidence>
<protein>
    <recommendedName>
        <fullName evidence="3">CST complex subunit STN1</fullName>
    </recommendedName>
    <alternativeName>
        <fullName evidence="8">Suppressor of cdc thirteen homolog</fullName>
    </alternativeName>
</protein>
<accession>A0AAE0FQR3</accession>
<dbReference type="Proteomes" id="UP001190700">
    <property type="component" value="Unassembled WGS sequence"/>
</dbReference>
<evidence type="ECO:0000256" key="7">
    <source>
        <dbReference type="ARBA" id="ARBA00023242"/>
    </source>
</evidence>
<keyword evidence="6" id="KW-0238">DNA-binding</keyword>
<feature type="region of interest" description="Disordered" evidence="9">
    <location>
        <begin position="223"/>
        <end position="250"/>
    </location>
</feature>
<comment type="caution">
    <text evidence="10">The sequence shown here is derived from an EMBL/GenBank/DDBJ whole genome shotgun (WGS) entry which is preliminary data.</text>
</comment>
<evidence type="ECO:0000313" key="11">
    <source>
        <dbReference type="Proteomes" id="UP001190700"/>
    </source>
</evidence>
<dbReference type="InterPro" id="IPR012340">
    <property type="entry name" value="NA-bd_OB-fold"/>
</dbReference>
<dbReference type="GO" id="GO:0003677">
    <property type="term" value="F:DNA binding"/>
    <property type="evidence" value="ECO:0007669"/>
    <property type="project" value="UniProtKB-KW"/>
</dbReference>